<evidence type="ECO:0000313" key="7">
    <source>
        <dbReference type="Proteomes" id="UP000033220"/>
    </source>
</evidence>
<reference evidence="6 7" key="1">
    <citation type="submission" date="2012-02" db="EMBL/GenBank/DDBJ databases">
        <title>Shotgun genome sequence of Phaeospirillum photometricum DSM 122.</title>
        <authorList>
            <person name="Duquesne K."/>
            <person name="Sturgis J."/>
        </authorList>
    </citation>
    <scope>NUCLEOTIDE SEQUENCE [LARGE SCALE GENOMIC DNA]</scope>
    <source>
        <strain evidence="7">DSM122</strain>
    </source>
</reference>
<dbReference type="KEGG" id="rpm:RSPPHO_03193"/>
<dbReference type="PROSITE" id="PS51094">
    <property type="entry name" value="PTS_EIIA_TYPE_2"/>
    <property type="match status" value="1"/>
</dbReference>
<feature type="coiled-coil region" evidence="3">
    <location>
        <begin position="61"/>
        <end position="88"/>
    </location>
</feature>
<dbReference type="GO" id="GO:0009401">
    <property type="term" value="P:phosphoenolpyruvate-dependent sugar phosphotransferase system"/>
    <property type="evidence" value="ECO:0007669"/>
    <property type="project" value="InterPro"/>
</dbReference>
<dbReference type="SUPFAM" id="SSF55804">
    <property type="entry name" value="Phoshotransferase/anion transport protein"/>
    <property type="match status" value="1"/>
</dbReference>
<organism evidence="6 7">
    <name type="scientific">Pararhodospirillum photometricum DSM 122</name>
    <dbReference type="NCBI Taxonomy" id="1150469"/>
    <lineage>
        <taxon>Bacteria</taxon>
        <taxon>Pseudomonadati</taxon>
        <taxon>Pseudomonadota</taxon>
        <taxon>Alphaproteobacteria</taxon>
        <taxon>Rhodospirillales</taxon>
        <taxon>Rhodospirillaceae</taxon>
        <taxon>Pararhodospirillum</taxon>
    </lineage>
</organism>
<dbReference type="InterPro" id="IPR016152">
    <property type="entry name" value="PTrfase/Anion_transptr"/>
</dbReference>
<dbReference type="PATRIC" id="fig|1150469.3.peg.3596"/>
<dbReference type="PANTHER" id="PTHR47738:SF1">
    <property type="entry name" value="NITROGEN REGULATORY PROTEIN"/>
    <property type="match status" value="1"/>
</dbReference>
<dbReference type="HOGENOM" id="CLU_072531_5_2_5"/>
<dbReference type="FunFam" id="3.40.930.10:FF:000009">
    <property type="entry name" value="PTS system, fructose specific IIABC component"/>
    <property type="match status" value="1"/>
</dbReference>
<accession>H6SR97</accession>
<dbReference type="Proteomes" id="UP000033220">
    <property type="component" value="Chromosome DSM 122"/>
</dbReference>
<evidence type="ECO:0000259" key="5">
    <source>
        <dbReference type="PROSITE" id="PS51094"/>
    </source>
</evidence>
<dbReference type="InterPro" id="IPR051541">
    <property type="entry name" value="PTS_SugarTrans_NitroReg"/>
</dbReference>
<keyword evidence="2" id="KW-0808">Transferase</keyword>
<dbReference type="STRING" id="1150469.RSPPHO_03193"/>
<evidence type="ECO:0000256" key="4">
    <source>
        <dbReference type="SAM" id="MobiDB-lite"/>
    </source>
</evidence>
<dbReference type="Gene3D" id="3.40.930.10">
    <property type="entry name" value="Mannitol-specific EII, Chain A"/>
    <property type="match status" value="1"/>
</dbReference>
<evidence type="ECO:0000313" key="6">
    <source>
        <dbReference type="EMBL" id="CCG09819.1"/>
    </source>
</evidence>
<feature type="region of interest" description="Disordered" evidence="4">
    <location>
        <begin position="1"/>
        <end position="31"/>
    </location>
</feature>
<dbReference type="CDD" id="cd00211">
    <property type="entry name" value="PTS_IIA_fru"/>
    <property type="match status" value="1"/>
</dbReference>
<keyword evidence="3" id="KW-0175">Coiled coil</keyword>
<dbReference type="PROSITE" id="PS00372">
    <property type="entry name" value="PTS_EIIA_TYPE_2_HIS"/>
    <property type="match status" value="1"/>
</dbReference>
<protein>
    <submittedName>
        <fullName evidence="6">PTS IIA-like nitrogen-regulatory protein PtsN</fullName>
    </submittedName>
</protein>
<dbReference type="GO" id="GO:0005737">
    <property type="term" value="C:cytoplasm"/>
    <property type="evidence" value="ECO:0007669"/>
    <property type="project" value="UniProtKB-SubCell"/>
</dbReference>
<dbReference type="NCBIfam" id="TIGR01419">
    <property type="entry name" value="nitro_reg_IIA"/>
    <property type="match status" value="1"/>
</dbReference>
<keyword evidence="7" id="KW-1185">Reference proteome</keyword>
<feature type="domain" description="PTS EIIA type-2" evidence="5">
    <location>
        <begin position="48"/>
        <end position="191"/>
    </location>
</feature>
<proteinExistence type="predicted"/>
<dbReference type="InterPro" id="IPR006320">
    <property type="entry name" value="PTS_Nitro_regul"/>
</dbReference>
<name>H6SR97_PARPM</name>
<gene>
    <name evidence="6" type="ORF">RSPPHO_03193</name>
</gene>
<evidence type="ECO:0000256" key="3">
    <source>
        <dbReference type="SAM" id="Coils"/>
    </source>
</evidence>
<dbReference type="PANTHER" id="PTHR47738">
    <property type="entry name" value="PTS SYSTEM FRUCTOSE-LIKE EIIA COMPONENT-RELATED"/>
    <property type="match status" value="1"/>
</dbReference>
<comment type="subcellular location">
    <subcellularLocation>
        <location evidence="1">Cytoplasm</location>
    </subcellularLocation>
</comment>
<evidence type="ECO:0000256" key="2">
    <source>
        <dbReference type="ARBA" id="ARBA00022679"/>
    </source>
</evidence>
<dbReference type="eggNOG" id="COG1762">
    <property type="taxonomic scope" value="Bacteria"/>
</dbReference>
<dbReference type="GO" id="GO:0008982">
    <property type="term" value="F:protein-N(PI)-phosphohistidine-sugar phosphotransferase activity"/>
    <property type="evidence" value="ECO:0007669"/>
    <property type="project" value="InterPro"/>
</dbReference>
<dbReference type="AlphaFoldDB" id="H6SR97"/>
<sequence length="197" mass="21365">MRESDSPGFSGPFRLISVRSPDGRVRADKEDPGAGIRVARGNRMEINNLITPDSILPALRVSSKKQALQELAKRAAELTEQHERAIFDVLLERERLGTTGVGNGIAIPHGKLPTLTGLHGLFARLVEPIDFDSIDDQPVDLIFLLLAPESAGADHLKALARVSRLLRDRATCEKLRGANSAEALYTLLSQSQATQAA</sequence>
<evidence type="ECO:0000256" key="1">
    <source>
        <dbReference type="ARBA" id="ARBA00004496"/>
    </source>
</evidence>
<dbReference type="InterPro" id="IPR002178">
    <property type="entry name" value="PTS_EIIA_type-2_dom"/>
</dbReference>
<dbReference type="GO" id="GO:0030295">
    <property type="term" value="F:protein kinase activator activity"/>
    <property type="evidence" value="ECO:0007669"/>
    <property type="project" value="TreeGrafter"/>
</dbReference>
<dbReference type="Pfam" id="PF00359">
    <property type="entry name" value="PTS_EIIA_2"/>
    <property type="match status" value="1"/>
</dbReference>
<feature type="compositionally biased region" description="Basic and acidic residues" evidence="4">
    <location>
        <begin position="21"/>
        <end position="31"/>
    </location>
</feature>
<dbReference type="EMBL" id="HE663493">
    <property type="protein sequence ID" value="CCG09819.1"/>
    <property type="molecule type" value="Genomic_DNA"/>
</dbReference>